<keyword evidence="1" id="KW-0472">Membrane</keyword>
<sequence length="56" mass="6683">MQSLFGMNVNLLETHPGRKWYLLWAGLALLLTGGLWIISRIFPQSDNRLWRKIWDR</sequence>
<organism evidence="2 3">
    <name type="scientific">Penicillium camemberti (strain FM 013)</name>
    <dbReference type="NCBI Taxonomy" id="1429867"/>
    <lineage>
        <taxon>Eukaryota</taxon>
        <taxon>Fungi</taxon>
        <taxon>Dikarya</taxon>
        <taxon>Ascomycota</taxon>
        <taxon>Pezizomycotina</taxon>
        <taxon>Eurotiomycetes</taxon>
        <taxon>Eurotiomycetidae</taxon>
        <taxon>Eurotiales</taxon>
        <taxon>Aspergillaceae</taxon>
        <taxon>Penicillium</taxon>
    </lineage>
</organism>
<reference evidence="2 3" key="1">
    <citation type="journal article" date="2014" name="Nat. Commun.">
        <title>Multiple recent horizontal transfers of a large genomic region in cheese making fungi.</title>
        <authorList>
            <person name="Cheeseman K."/>
            <person name="Ropars J."/>
            <person name="Renault P."/>
            <person name="Dupont J."/>
            <person name="Gouzy J."/>
            <person name="Branca A."/>
            <person name="Abraham A.L."/>
            <person name="Ceppi M."/>
            <person name="Conseiller E."/>
            <person name="Debuchy R."/>
            <person name="Malagnac F."/>
            <person name="Goarin A."/>
            <person name="Silar P."/>
            <person name="Lacoste S."/>
            <person name="Sallet E."/>
            <person name="Bensimon A."/>
            <person name="Giraud T."/>
            <person name="Brygoo Y."/>
        </authorList>
    </citation>
    <scope>NUCLEOTIDE SEQUENCE [LARGE SCALE GENOMIC DNA]</scope>
    <source>
        <strain evidence="3">FM 013</strain>
    </source>
</reference>
<protein>
    <submittedName>
        <fullName evidence="2">Str. FM013</fullName>
    </submittedName>
</protein>
<dbReference type="AlphaFoldDB" id="A0A0G4PYB1"/>
<keyword evidence="3" id="KW-1185">Reference proteome</keyword>
<keyword evidence="1" id="KW-0812">Transmembrane</keyword>
<evidence type="ECO:0000313" key="2">
    <source>
        <dbReference type="EMBL" id="CRL31483.1"/>
    </source>
</evidence>
<evidence type="ECO:0000256" key="1">
    <source>
        <dbReference type="SAM" id="Phobius"/>
    </source>
</evidence>
<gene>
    <name evidence="2" type="ORF">PCAMFM013_S4Jg000005</name>
</gene>
<dbReference type="EMBL" id="HG793313">
    <property type="protein sequence ID" value="CRL31483.1"/>
    <property type="molecule type" value="Genomic_DNA"/>
</dbReference>
<proteinExistence type="predicted"/>
<name>A0A0G4PYB1_PENC3</name>
<evidence type="ECO:0000313" key="3">
    <source>
        <dbReference type="Proteomes" id="UP000053732"/>
    </source>
</evidence>
<keyword evidence="1" id="KW-1133">Transmembrane helix</keyword>
<feature type="transmembrane region" description="Helical" evidence="1">
    <location>
        <begin position="20"/>
        <end position="42"/>
    </location>
</feature>
<accession>A0A0G4PYB1</accession>
<dbReference type="Proteomes" id="UP000053732">
    <property type="component" value="Unassembled WGS sequence"/>
</dbReference>